<feature type="domain" description="Septum formation inhibitor MinC C-terminal" evidence="7">
    <location>
        <begin position="106"/>
        <end position="206"/>
    </location>
</feature>
<dbReference type="PANTHER" id="PTHR34108:SF1">
    <property type="entry name" value="SEPTUM SITE-DETERMINING PROTEIN MINC"/>
    <property type="match status" value="1"/>
</dbReference>
<evidence type="ECO:0000256" key="4">
    <source>
        <dbReference type="ARBA" id="ARBA00023306"/>
    </source>
</evidence>
<proteinExistence type="inferred from homology"/>
<dbReference type="InterPro" id="IPR055219">
    <property type="entry name" value="MinC_N_1"/>
</dbReference>
<name>A0ABZ2CFM3_9BACI</name>
<evidence type="ECO:0000256" key="1">
    <source>
        <dbReference type="ARBA" id="ARBA00006291"/>
    </source>
</evidence>
<dbReference type="SUPFAM" id="SSF63848">
    <property type="entry name" value="Cell-division inhibitor MinC, C-terminal domain"/>
    <property type="match status" value="1"/>
</dbReference>
<organism evidence="9 10">
    <name type="scientific">Niallia oryzisoli</name>
    <dbReference type="NCBI Taxonomy" id="1737571"/>
    <lineage>
        <taxon>Bacteria</taxon>
        <taxon>Bacillati</taxon>
        <taxon>Bacillota</taxon>
        <taxon>Bacilli</taxon>
        <taxon>Bacillales</taxon>
        <taxon>Bacillaceae</taxon>
        <taxon>Niallia</taxon>
    </lineage>
</organism>
<reference evidence="9 10" key="1">
    <citation type="submission" date="2023-10" db="EMBL/GenBank/DDBJ databases">
        <title>Niallia locisalis sp.nov. isolated from a salt pond sample.</title>
        <authorList>
            <person name="Li X.-J."/>
            <person name="Dong L."/>
        </authorList>
    </citation>
    <scope>NUCLEOTIDE SEQUENCE [LARGE SCALE GENOMIC DNA]</scope>
    <source>
        <strain evidence="9 10">DSM 29761</strain>
    </source>
</reference>
<feature type="domain" description="Septum site-determining protein MinC N-terminal" evidence="8">
    <location>
        <begin position="7"/>
        <end position="84"/>
    </location>
</feature>
<accession>A0ABZ2CFM3</accession>
<dbReference type="Pfam" id="PF03775">
    <property type="entry name" value="MinC_C"/>
    <property type="match status" value="1"/>
</dbReference>
<keyword evidence="3 6" id="KW-0717">Septation</keyword>
<evidence type="ECO:0000259" key="7">
    <source>
        <dbReference type="Pfam" id="PF03775"/>
    </source>
</evidence>
<evidence type="ECO:0000313" key="10">
    <source>
        <dbReference type="Proteomes" id="UP001357223"/>
    </source>
</evidence>
<dbReference type="EMBL" id="CP137640">
    <property type="protein sequence ID" value="WVX82577.1"/>
    <property type="molecule type" value="Genomic_DNA"/>
</dbReference>
<evidence type="ECO:0000256" key="5">
    <source>
        <dbReference type="ARBA" id="ARBA00046874"/>
    </source>
</evidence>
<dbReference type="RefSeq" id="WP_338451475.1">
    <property type="nucleotide sequence ID" value="NZ_CP137640.1"/>
</dbReference>
<dbReference type="InterPro" id="IPR016098">
    <property type="entry name" value="CAP/MinC_C"/>
</dbReference>
<evidence type="ECO:0000256" key="6">
    <source>
        <dbReference type="HAMAP-Rule" id="MF_00267"/>
    </source>
</evidence>
<keyword evidence="4 6" id="KW-0131">Cell cycle</keyword>
<keyword evidence="10" id="KW-1185">Reference proteome</keyword>
<dbReference type="HAMAP" id="MF_00267">
    <property type="entry name" value="MinC"/>
    <property type="match status" value="1"/>
</dbReference>
<dbReference type="Pfam" id="PF22642">
    <property type="entry name" value="MinC_N_1"/>
    <property type="match status" value="1"/>
</dbReference>
<comment type="similarity">
    <text evidence="1 6">Belongs to the MinC family.</text>
</comment>
<evidence type="ECO:0000256" key="3">
    <source>
        <dbReference type="ARBA" id="ARBA00023210"/>
    </source>
</evidence>
<comment type="function">
    <text evidence="6">Cell division inhibitor that blocks the formation of polar Z ring septums. Rapidly oscillates between the poles of the cell to destabilize FtsZ filaments that have formed before they mature into polar Z rings. Prevents FtsZ polymerization.</text>
</comment>
<dbReference type="InterPro" id="IPR036145">
    <property type="entry name" value="MinC_C_sf"/>
</dbReference>
<dbReference type="Gene3D" id="3.30.160.540">
    <property type="match status" value="1"/>
</dbReference>
<dbReference type="Gene3D" id="2.160.20.70">
    <property type="match status" value="1"/>
</dbReference>
<gene>
    <name evidence="6 9" type="primary">minC</name>
    <name evidence="9" type="ORF">R4Z09_06230</name>
</gene>
<dbReference type="PANTHER" id="PTHR34108">
    <property type="entry name" value="SEPTUM SITE-DETERMINING PROTEIN MINC"/>
    <property type="match status" value="1"/>
</dbReference>
<protein>
    <recommendedName>
        <fullName evidence="6">Probable septum site-determining protein MinC</fullName>
    </recommendedName>
</protein>
<evidence type="ECO:0000259" key="8">
    <source>
        <dbReference type="Pfam" id="PF22642"/>
    </source>
</evidence>
<dbReference type="NCBIfam" id="TIGR01222">
    <property type="entry name" value="minC"/>
    <property type="match status" value="1"/>
</dbReference>
<sequence>MKKLQNVTIKGTKEGLTLHLNDSCSFEELKKELQWKLSETSRLQDGNQLITVKVQVGNRYLTEQQAEELEELISQKKNLIVDSITSNVMTKEEVEKMKEEQEIVSVTRIVRSGQVLKVPGDLLLIGDVNPGGTVIAGGNIFIMGVLKGIAHAGCFGNNEAIVAASIMKPSQLRISKHINRAPDHYDEEEPRDMECAFINEDGQIMIDKLQVLMHIRPNLTRLERGR</sequence>
<dbReference type="Proteomes" id="UP001357223">
    <property type="component" value="Chromosome"/>
</dbReference>
<evidence type="ECO:0000313" key="9">
    <source>
        <dbReference type="EMBL" id="WVX82577.1"/>
    </source>
</evidence>
<keyword evidence="2 6" id="KW-0132">Cell division</keyword>
<evidence type="ECO:0000256" key="2">
    <source>
        <dbReference type="ARBA" id="ARBA00022618"/>
    </source>
</evidence>
<dbReference type="InterPro" id="IPR013033">
    <property type="entry name" value="MinC"/>
</dbReference>
<dbReference type="InterPro" id="IPR005526">
    <property type="entry name" value="Septum_form_inhib_MinC_C"/>
</dbReference>
<comment type="subunit">
    <text evidence="5 6">Interacts with MinD and FtsZ.</text>
</comment>